<dbReference type="AlphaFoldDB" id="A0A2P6PVV3"/>
<dbReference type="Proteomes" id="UP000238479">
    <property type="component" value="Chromosome 6"/>
</dbReference>
<dbReference type="EMBL" id="PDCK01000044">
    <property type="protein sequence ID" value="PRQ26048.1"/>
    <property type="molecule type" value="Genomic_DNA"/>
</dbReference>
<dbReference type="Gramene" id="PRQ26048">
    <property type="protein sequence ID" value="PRQ26048"/>
    <property type="gene ID" value="RchiOBHm_Chr6g0290341"/>
</dbReference>
<sequence length="68" mass="7552">MFISLSTGSKSAGWLVGVRDGSNPIKIPLVHCLMLFKVVMPVVGSRELICRYVDGLLECRSEVMDLRQ</sequence>
<comment type="caution">
    <text evidence="1">The sequence shown here is derived from an EMBL/GenBank/DDBJ whole genome shotgun (WGS) entry which is preliminary data.</text>
</comment>
<name>A0A2P6PVV3_ROSCH</name>
<accession>A0A2P6PVV3</accession>
<gene>
    <name evidence="1" type="ORF">RchiOBHm_Chr6g0290341</name>
</gene>
<organism evidence="1 2">
    <name type="scientific">Rosa chinensis</name>
    <name type="common">China rose</name>
    <dbReference type="NCBI Taxonomy" id="74649"/>
    <lineage>
        <taxon>Eukaryota</taxon>
        <taxon>Viridiplantae</taxon>
        <taxon>Streptophyta</taxon>
        <taxon>Embryophyta</taxon>
        <taxon>Tracheophyta</taxon>
        <taxon>Spermatophyta</taxon>
        <taxon>Magnoliopsida</taxon>
        <taxon>eudicotyledons</taxon>
        <taxon>Gunneridae</taxon>
        <taxon>Pentapetalae</taxon>
        <taxon>rosids</taxon>
        <taxon>fabids</taxon>
        <taxon>Rosales</taxon>
        <taxon>Rosaceae</taxon>
        <taxon>Rosoideae</taxon>
        <taxon>Rosoideae incertae sedis</taxon>
        <taxon>Rosa</taxon>
    </lineage>
</organism>
<proteinExistence type="predicted"/>
<protein>
    <submittedName>
        <fullName evidence="1">Uncharacterized protein</fullName>
    </submittedName>
</protein>
<evidence type="ECO:0000313" key="1">
    <source>
        <dbReference type="EMBL" id="PRQ26048.1"/>
    </source>
</evidence>
<evidence type="ECO:0000313" key="2">
    <source>
        <dbReference type="Proteomes" id="UP000238479"/>
    </source>
</evidence>
<keyword evidence="2" id="KW-1185">Reference proteome</keyword>
<reference evidence="1 2" key="1">
    <citation type="journal article" date="2018" name="Nat. Genet.">
        <title>The Rosa genome provides new insights in the design of modern roses.</title>
        <authorList>
            <person name="Bendahmane M."/>
        </authorList>
    </citation>
    <scope>NUCLEOTIDE SEQUENCE [LARGE SCALE GENOMIC DNA]</scope>
    <source>
        <strain evidence="2">cv. Old Blush</strain>
    </source>
</reference>